<name>A0AA86VX89_9FABA</name>
<dbReference type="AlphaFoldDB" id="A0AA86VX89"/>
<evidence type="ECO:0000313" key="1">
    <source>
        <dbReference type="EMBL" id="CAJ1937873.1"/>
    </source>
</evidence>
<sequence>MTLISPYQISMVLLHTGNFNGVANVIVFPRRSGIRYRHPFGQEPREVTVMLRFRLEFEHVGCSRGMAVAQYEEKQEQPDYYNKRRVKGGHDVVERGGFWGGKRKKHGLIYATELPRQCSFNALPQLISPLGWGMPLELSALACPSNASFIMHAMHFPISFFFSMSPLNFWLYCGNFSMPNAGFNLSIGLFKSSSKQQEFFHPRPPGHARQQNNAKGQFITKGYSSMVLLLWYVRM</sequence>
<dbReference type="Gramene" id="rna-AYBTSS11_LOCUS8257">
    <property type="protein sequence ID" value="CAJ1937873.1"/>
    <property type="gene ID" value="gene-AYBTSS11_LOCUS8257"/>
</dbReference>
<dbReference type="Proteomes" id="UP001189624">
    <property type="component" value="Chromosome 3"/>
</dbReference>
<organism evidence="1 2">
    <name type="scientific">Sphenostylis stenocarpa</name>
    <dbReference type="NCBI Taxonomy" id="92480"/>
    <lineage>
        <taxon>Eukaryota</taxon>
        <taxon>Viridiplantae</taxon>
        <taxon>Streptophyta</taxon>
        <taxon>Embryophyta</taxon>
        <taxon>Tracheophyta</taxon>
        <taxon>Spermatophyta</taxon>
        <taxon>Magnoliopsida</taxon>
        <taxon>eudicotyledons</taxon>
        <taxon>Gunneridae</taxon>
        <taxon>Pentapetalae</taxon>
        <taxon>rosids</taxon>
        <taxon>fabids</taxon>
        <taxon>Fabales</taxon>
        <taxon>Fabaceae</taxon>
        <taxon>Papilionoideae</taxon>
        <taxon>50 kb inversion clade</taxon>
        <taxon>NPAAA clade</taxon>
        <taxon>indigoferoid/millettioid clade</taxon>
        <taxon>Phaseoleae</taxon>
        <taxon>Sphenostylis</taxon>
    </lineage>
</organism>
<accession>A0AA86VX89</accession>
<protein>
    <submittedName>
        <fullName evidence="1">Uncharacterized protein</fullName>
    </submittedName>
</protein>
<reference evidence="1" key="1">
    <citation type="submission" date="2023-10" db="EMBL/GenBank/DDBJ databases">
        <authorList>
            <person name="Domelevo Entfellner J.-B."/>
        </authorList>
    </citation>
    <scope>NUCLEOTIDE SEQUENCE</scope>
</reference>
<evidence type="ECO:0000313" key="2">
    <source>
        <dbReference type="Proteomes" id="UP001189624"/>
    </source>
</evidence>
<keyword evidence="2" id="KW-1185">Reference proteome</keyword>
<proteinExistence type="predicted"/>
<gene>
    <name evidence="1" type="ORF">AYBTSS11_LOCUS8257</name>
</gene>
<dbReference type="EMBL" id="OY731400">
    <property type="protein sequence ID" value="CAJ1937873.1"/>
    <property type="molecule type" value="Genomic_DNA"/>
</dbReference>